<dbReference type="EMBL" id="JAKREW010000003">
    <property type="protein sequence ID" value="MCG7504398.1"/>
    <property type="molecule type" value="Genomic_DNA"/>
</dbReference>
<dbReference type="Proteomes" id="UP001201701">
    <property type="component" value="Unassembled WGS sequence"/>
</dbReference>
<gene>
    <name evidence="3" type="ORF">L4923_05125</name>
</gene>
<sequence>MDGNLSTTDEAIRLTRTVRVTPAVLWALLTQNAHIHHWWGNHVSLQPHVGGSFRETWSNGDRMVTTSGTVLEAVPPSRLVLAWSDDDWPETTRLMLTIAAQTGNASHLELVHDGWEIFQPGRRARLLADHFAGWQHHLTNLSAYAEARTEDPDGTA</sequence>
<dbReference type="RefSeq" id="WP_239362559.1">
    <property type="nucleotide sequence ID" value="NZ_JAKREW010000003.1"/>
</dbReference>
<dbReference type="CDD" id="cd07814">
    <property type="entry name" value="SRPBCC_CalC_Aha1-like"/>
    <property type="match status" value="1"/>
</dbReference>
<feature type="domain" description="Activator of Hsp90 ATPase homologue 1/2-like C-terminal" evidence="2">
    <location>
        <begin position="20"/>
        <end position="146"/>
    </location>
</feature>
<dbReference type="InterPro" id="IPR023393">
    <property type="entry name" value="START-like_dom_sf"/>
</dbReference>
<proteinExistence type="inferred from homology"/>
<evidence type="ECO:0000313" key="3">
    <source>
        <dbReference type="EMBL" id="MCG7504398.1"/>
    </source>
</evidence>
<organism evidence="3 4">
    <name type="scientific">Mesorhizobium retamae</name>
    <dbReference type="NCBI Taxonomy" id="2912854"/>
    <lineage>
        <taxon>Bacteria</taxon>
        <taxon>Pseudomonadati</taxon>
        <taxon>Pseudomonadota</taxon>
        <taxon>Alphaproteobacteria</taxon>
        <taxon>Hyphomicrobiales</taxon>
        <taxon>Phyllobacteriaceae</taxon>
        <taxon>Mesorhizobium</taxon>
    </lineage>
</organism>
<evidence type="ECO:0000313" key="4">
    <source>
        <dbReference type="Proteomes" id="UP001201701"/>
    </source>
</evidence>
<dbReference type="Pfam" id="PF08327">
    <property type="entry name" value="AHSA1"/>
    <property type="match status" value="1"/>
</dbReference>
<evidence type="ECO:0000256" key="1">
    <source>
        <dbReference type="ARBA" id="ARBA00006817"/>
    </source>
</evidence>
<protein>
    <submittedName>
        <fullName evidence="3">SRPBCC domain-containing protein</fullName>
    </submittedName>
</protein>
<dbReference type="SUPFAM" id="SSF55961">
    <property type="entry name" value="Bet v1-like"/>
    <property type="match status" value="1"/>
</dbReference>
<accession>A0ABS9QAF8</accession>
<comment type="caution">
    <text evidence="3">The sequence shown here is derived from an EMBL/GenBank/DDBJ whole genome shotgun (WGS) entry which is preliminary data.</text>
</comment>
<dbReference type="InterPro" id="IPR013538">
    <property type="entry name" value="ASHA1/2-like_C"/>
</dbReference>
<comment type="similarity">
    <text evidence="1">Belongs to the AHA1 family.</text>
</comment>
<reference evidence="3 4" key="1">
    <citation type="submission" date="2022-02" db="EMBL/GenBank/DDBJ databases">
        <title>Draft genome sequence of Mezorhizobium retamae strain IRAMC:0171 isolated from Retama raetam nodules.</title>
        <authorList>
            <person name="Bengaied R."/>
            <person name="Sbissi I."/>
            <person name="Huber K."/>
            <person name="Ghodbane F."/>
            <person name="Nouioui I."/>
            <person name="Tarhouni M."/>
            <person name="Gtari M."/>
        </authorList>
    </citation>
    <scope>NUCLEOTIDE SEQUENCE [LARGE SCALE GENOMIC DNA]</scope>
    <source>
        <strain evidence="3 4">IRAMC:0171</strain>
    </source>
</reference>
<name>A0ABS9QAF8_9HYPH</name>
<keyword evidence="4" id="KW-1185">Reference proteome</keyword>
<dbReference type="Gene3D" id="3.30.530.20">
    <property type="match status" value="1"/>
</dbReference>
<evidence type="ECO:0000259" key="2">
    <source>
        <dbReference type="Pfam" id="PF08327"/>
    </source>
</evidence>